<feature type="non-terminal residue" evidence="1">
    <location>
        <position position="69"/>
    </location>
</feature>
<name>A0A085N063_9BILA</name>
<dbReference type="AlphaFoldDB" id="A0A085N063"/>
<proteinExistence type="predicted"/>
<evidence type="ECO:0000313" key="1">
    <source>
        <dbReference type="EMBL" id="KFD62859.1"/>
    </source>
</evidence>
<dbReference type="EMBL" id="KL367586">
    <property type="protein sequence ID" value="KFD62859.1"/>
    <property type="molecule type" value="Genomic_DNA"/>
</dbReference>
<reference evidence="1" key="1">
    <citation type="journal article" date="2014" name="Nat. Genet.">
        <title>Genome and transcriptome of the porcine whipworm Trichuris suis.</title>
        <authorList>
            <person name="Jex A.R."/>
            <person name="Nejsum P."/>
            <person name="Schwarz E.M."/>
            <person name="Hu L."/>
            <person name="Young N.D."/>
            <person name="Hall R.S."/>
            <person name="Korhonen P.K."/>
            <person name="Liao S."/>
            <person name="Thamsborg S."/>
            <person name="Xia J."/>
            <person name="Xu P."/>
            <person name="Wang S."/>
            <person name="Scheerlinck J.P."/>
            <person name="Hofmann A."/>
            <person name="Sternberg P.W."/>
            <person name="Wang J."/>
            <person name="Gasser R.B."/>
        </authorList>
    </citation>
    <scope>NUCLEOTIDE SEQUENCE [LARGE SCALE GENOMIC DNA]</scope>
    <source>
        <strain evidence="1">DCEP-RM93F</strain>
    </source>
</reference>
<dbReference type="Proteomes" id="UP000030758">
    <property type="component" value="Unassembled WGS sequence"/>
</dbReference>
<organism evidence="1">
    <name type="scientific">Trichuris suis</name>
    <name type="common">pig whipworm</name>
    <dbReference type="NCBI Taxonomy" id="68888"/>
    <lineage>
        <taxon>Eukaryota</taxon>
        <taxon>Metazoa</taxon>
        <taxon>Ecdysozoa</taxon>
        <taxon>Nematoda</taxon>
        <taxon>Enoplea</taxon>
        <taxon>Dorylaimia</taxon>
        <taxon>Trichinellida</taxon>
        <taxon>Trichuridae</taxon>
        <taxon>Trichuris</taxon>
    </lineage>
</organism>
<protein>
    <submittedName>
        <fullName evidence="1">Uncharacterized protein</fullName>
    </submittedName>
</protein>
<gene>
    <name evidence="1" type="ORF">M514_24980</name>
</gene>
<accession>A0A085N063</accession>
<sequence>CQPSPAIPLSALKHPAIAFPCSIWTKETKAFTTLHFKTNSVNCSNPSPAEALGIMLEAGTASMFCRLNH</sequence>
<feature type="non-terminal residue" evidence="1">
    <location>
        <position position="1"/>
    </location>
</feature>